<accession>A0ABR4FH46</accession>
<evidence type="ECO:0000313" key="2">
    <source>
        <dbReference type="Proteomes" id="UP001610563"/>
    </source>
</evidence>
<dbReference type="PANTHER" id="PTHR46082">
    <property type="entry name" value="ATP/GTP-BINDING PROTEIN-RELATED"/>
    <property type="match status" value="1"/>
</dbReference>
<evidence type="ECO:0000313" key="1">
    <source>
        <dbReference type="EMBL" id="KAL2782398.1"/>
    </source>
</evidence>
<organism evidence="1 2">
    <name type="scientific">Aspergillus keveii</name>
    <dbReference type="NCBI Taxonomy" id="714993"/>
    <lineage>
        <taxon>Eukaryota</taxon>
        <taxon>Fungi</taxon>
        <taxon>Dikarya</taxon>
        <taxon>Ascomycota</taxon>
        <taxon>Pezizomycotina</taxon>
        <taxon>Eurotiomycetes</taxon>
        <taxon>Eurotiomycetidae</taxon>
        <taxon>Eurotiales</taxon>
        <taxon>Aspergillaceae</taxon>
        <taxon>Aspergillus</taxon>
        <taxon>Aspergillus subgen. Nidulantes</taxon>
    </lineage>
</organism>
<keyword evidence="2" id="KW-1185">Reference proteome</keyword>
<dbReference type="PANTHER" id="PTHR46082:SF11">
    <property type="entry name" value="AAA+ ATPASE DOMAIN-CONTAINING PROTEIN-RELATED"/>
    <property type="match status" value="1"/>
</dbReference>
<reference evidence="1 2" key="1">
    <citation type="submission" date="2024-07" db="EMBL/GenBank/DDBJ databases">
        <title>Section-level genome sequencing and comparative genomics of Aspergillus sections Usti and Cavernicolus.</title>
        <authorList>
            <consortium name="Lawrence Berkeley National Laboratory"/>
            <person name="Nybo J.L."/>
            <person name="Vesth T.C."/>
            <person name="Theobald S."/>
            <person name="Frisvad J.C."/>
            <person name="Larsen T.O."/>
            <person name="Kjaerboelling I."/>
            <person name="Rothschild-Mancinelli K."/>
            <person name="Lyhne E.K."/>
            <person name="Kogle M.E."/>
            <person name="Barry K."/>
            <person name="Clum A."/>
            <person name="Na H."/>
            <person name="Ledsgaard L."/>
            <person name="Lin J."/>
            <person name="Lipzen A."/>
            <person name="Kuo A."/>
            <person name="Riley R."/>
            <person name="Mondo S."/>
            <person name="Labutti K."/>
            <person name="Haridas S."/>
            <person name="Pangalinan J."/>
            <person name="Salamov A.A."/>
            <person name="Simmons B.A."/>
            <person name="Magnuson J.K."/>
            <person name="Chen J."/>
            <person name="Drula E."/>
            <person name="Henrissat B."/>
            <person name="Wiebenga A."/>
            <person name="Lubbers R.J."/>
            <person name="Gomes A.C."/>
            <person name="Makela M.R."/>
            <person name="Stajich J."/>
            <person name="Grigoriev I.V."/>
            <person name="Mortensen U.H."/>
            <person name="De Vries R.P."/>
            <person name="Baker S.E."/>
            <person name="Andersen M.R."/>
        </authorList>
    </citation>
    <scope>NUCLEOTIDE SEQUENCE [LARGE SCALE GENOMIC DNA]</scope>
    <source>
        <strain evidence="1 2">CBS 209.92</strain>
    </source>
</reference>
<dbReference type="Gene3D" id="3.40.50.1580">
    <property type="entry name" value="Nucleoside phosphorylase domain"/>
    <property type="match status" value="1"/>
</dbReference>
<proteinExistence type="predicted"/>
<evidence type="ECO:0008006" key="3">
    <source>
        <dbReference type="Google" id="ProtNLM"/>
    </source>
</evidence>
<gene>
    <name evidence="1" type="ORF">BJX66DRAFT_200077</name>
</gene>
<dbReference type="InterPro" id="IPR035994">
    <property type="entry name" value="Nucleoside_phosphorylase_sf"/>
</dbReference>
<dbReference type="EMBL" id="JBFTWV010000455">
    <property type="protein sequence ID" value="KAL2782398.1"/>
    <property type="molecule type" value="Genomic_DNA"/>
</dbReference>
<comment type="caution">
    <text evidence="1">The sequence shown here is derived from an EMBL/GenBank/DDBJ whole genome shotgun (WGS) entry which is preliminary data.</text>
</comment>
<protein>
    <recommendedName>
        <fullName evidence="3">Nucleoside phosphorylase domain-containing protein</fullName>
    </recommendedName>
</protein>
<dbReference type="SUPFAM" id="SSF53167">
    <property type="entry name" value="Purine and uridine phosphorylases"/>
    <property type="match status" value="1"/>
</dbReference>
<name>A0ABR4FH46_9EURO</name>
<dbReference type="InterPro" id="IPR053137">
    <property type="entry name" value="NLR-like"/>
</dbReference>
<dbReference type="Proteomes" id="UP001610563">
    <property type="component" value="Unassembled WGS sequence"/>
</dbReference>
<sequence length="96" mass="10651">MCPVPLPRNAGRRCRRGTTNESNSAIHYGLIASANQVRKDALVRDQLAAENDILCFEMEAAGLMNKFPCLVIRGVGESSDNTSRRFTLFMLFVSMV</sequence>